<evidence type="ECO:0000259" key="8">
    <source>
        <dbReference type="PROSITE" id="PS50157"/>
    </source>
</evidence>
<evidence type="ECO:0000256" key="4">
    <source>
        <dbReference type="ARBA" id="ARBA00022771"/>
    </source>
</evidence>
<name>A0AAV7XSQ8_9NEOP</name>
<comment type="caution">
    <text evidence="9">The sequence shown here is derived from an EMBL/GenBank/DDBJ whole genome shotgun (WGS) entry which is preliminary data.</text>
</comment>
<sequence length="127" mass="14419">MRLECGKEPQFSCPASPACAYRSKQRSGVNRHVRMLHPHPLIHSIPPYLNQNHGPSVSLASPTTSMKLPQYSCNQCGKIYRWKQSLGLHQRLECGKEPQFQCPHCPHRAKQKGSLVKHISNKHPNSF</sequence>
<keyword evidence="5" id="KW-0862">Zinc</keyword>
<feature type="domain" description="C2H2-type" evidence="8">
    <location>
        <begin position="71"/>
        <end position="98"/>
    </location>
</feature>
<evidence type="ECO:0000313" key="9">
    <source>
        <dbReference type="EMBL" id="KAJ1529443.1"/>
    </source>
</evidence>
<dbReference type="EMBL" id="JAPTSV010000003">
    <property type="protein sequence ID" value="KAJ1529443.1"/>
    <property type="molecule type" value="Genomic_DNA"/>
</dbReference>
<dbReference type="SMART" id="SM00355">
    <property type="entry name" value="ZnF_C2H2"/>
    <property type="match status" value="3"/>
</dbReference>
<evidence type="ECO:0000256" key="5">
    <source>
        <dbReference type="ARBA" id="ARBA00022833"/>
    </source>
</evidence>
<dbReference type="GO" id="GO:0005634">
    <property type="term" value="C:nucleus"/>
    <property type="evidence" value="ECO:0007669"/>
    <property type="project" value="UniProtKB-SubCell"/>
</dbReference>
<evidence type="ECO:0000256" key="3">
    <source>
        <dbReference type="ARBA" id="ARBA00022737"/>
    </source>
</evidence>
<dbReference type="InterPro" id="IPR050888">
    <property type="entry name" value="ZnF_C2H2-type_TF"/>
</dbReference>
<keyword evidence="4 7" id="KW-0863">Zinc-finger</keyword>
<dbReference type="InterPro" id="IPR036236">
    <property type="entry name" value="Znf_C2H2_sf"/>
</dbReference>
<accession>A0AAV7XSQ8</accession>
<gene>
    <name evidence="9" type="ORF">ONE63_006221</name>
</gene>
<dbReference type="AlphaFoldDB" id="A0AAV7XSQ8"/>
<dbReference type="GO" id="GO:0008270">
    <property type="term" value="F:zinc ion binding"/>
    <property type="evidence" value="ECO:0007669"/>
    <property type="project" value="UniProtKB-KW"/>
</dbReference>
<comment type="subcellular location">
    <subcellularLocation>
        <location evidence="1">Nucleus</location>
    </subcellularLocation>
</comment>
<dbReference type="Proteomes" id="UP001075354">
    <property type="component" value="Chromosome 3"/>
</dbReference>
<keyword evidence="3" id="KW-0677">Repeat</keyword>
<keyword evidence="6" id="KW-0539">Nucleus</keyword>
<evidence type="ECO:0000256" key="2">
    <source>
        <dbReference type="ARBA" id="ARBA00022723"/>
    </source>
</evidence>
<evidence type="ECO:0000256" key="1">
    <source>
        <dbReference type="ARBA" id="ARBA00004123"/>
    </source>
</evidence>
<protein>
    <recommendedName>
        <fullName evidence="8">C2H2-type domain-containing protein</fullName>
    </recommendedName>
</protein>
<evidence type="ECO:0000313" key="10">
    <source>
        <dbReference type="Proteomes" id="UP001075354"/>
    </source>
</evidence>
<keyword evidence="2" id="KW-0479">Metal-binding</keyword>
<dbReference type="Gene3D" id="3.30.160.60">
    <property type="entry name" value="Classic Zinc Finger"/>
    <property type="match status" value="2"/>
</dbReference>
<dbReference type="PANTHER" id="PTHR24406">
    <property type="entry name" value="TRANSCRIPTIONAL REPRESSOR CTCFL-RELATED"/>
    <property type="match status" value="1"/>
</dbReference>
<evidence type="ECO:0000256" key="7">
    <source>
        <dbReference type="PROSITE-ProRule" id="PRU00042"/>
    </source>
</evidence>
<keyword evidence="10" id="KW-1185">Reference proteome</keyword>
<dbReference type="SUPFAM" id="SSF57667">
    <property type="entry name" value="beta-beta-alpha zinc fingers"/>
    <property type="match status" value="1"/>
</dbReference>
<organism evidence="9 10">
    <name type="scientific">Megalurothrips usitatus</name>
    <name type="common">bean blossom thrips</name>
    <dbReference type="NCBI Taxonomy" id="439358"/>
    <lineage>
        <taxon>Eukaryota</taxon>
        <taxon>Metazoa</taxon>
        <taxon>Ecdysozoa</taxon>
        <taxon>Arthropoda</taxon>
        <taxon>Hexapoda</taxon>
        <taxon>Insecta</taxon>
        <taxon>Pterygota</taxon>
        <taxon>Neoptera</taxon>
        <taxon>Paraneoptera</taxon>
        <taxon>Thysanoptera</taxon>
        <taxon>Terebrantia</taxon>
        <taxon>Thripoidea</taxon>
        <taxon>Thripidae</taxon>
        <taxon>Megalurothrips</taxon>
    </lineage>
</organism>
<dbReference type="InterPro" id="IPR013087">
    <property type="entry name" value="Znf_C2H2_type"/>
</dbReference>
<proteinExistence type="predicted"/>
<evidence type="ECO:0000256" key="6">
    <source>
        <dbReference type="ARBA" id="ARBA00023242"/>
    </source>
</evidence>
<reference evidence="9" key="1">
    <citation type="submission" date="2022-12" db="EMBL/GenBank/DDBJ databases">
        <title>Chromosome-level genome assembly of the bean flower thrips Megalurothrips usitatus.</title>
        <authorList>
            <person name="Ma L."/>
            <person name="Liu Q."/>
            <person name="Li H."/>
            <person name="Cai W."/>
        </authorList>
    </citation>
    <scope>NUCLEOTIDE SEQUENCE</scope>
    <source>
        <strain evidence="9">Cailab_2022a</strain>
    </source>
</reference>
<dbReference type="PROSITE" id="PS50157">
    <property type="entry name" value="ZINC_FINGER_C2H2_2"/>
    <property type="match status" value="1"/>
</dbReference>